<proteinExistence type="predicted"/>
<keyword evidence="2" id="KW-1185">Reference proteome</keyword>
<evidence type="ECO:0000313" key="2">
    <source>
        <dbReference type="Proteomes" id="UP000887013"/>
    </source>
</evidence>
<accession>A0A8X6PHA7</accession>
<evidence type="ECO:0000313" key="1">
    <source>
        <dbReference type="EMBL" id="GFT71093.1"/>
    </source>
</evidence>
<reference evidence="1" key="1">
    <citation type="submission" date="2020-08" db="EMBL/GenBank/DDBJ databases">
        <title>Multicomponent nature underlies the extraordinary mechanical properties of spider dragline silk.</title>
        <authorList>
            <person name="Kono N."/>
            <person name="Nakamura H."/>
            <person name="Mori M."/>
            <person name="Yoshida Y."/>
            <person name="Ohtoshi R."/>
            <person name="Malay A.D."/>
            <person name="Moran D.A.P."/>
            <person name="Tomita M."/>
            <person name="Numata K."/>
            <person name="Arakawa K."/>
        </authorList>
    </citation>
    <scope>NUCLEOTIDE SEQUENCE</scope>
</reference>
<sequence>MFSKDSMRAAEMNSKRISMRYVNELSQSNVHEKLGDDSTVGQCIGTASSSGFGIDSRNSDHNVENLDFQFKELTFSDTKSQNDMNGKNKSGKIFAKSKQFKRSSRFPVIHFDPISITRGVRPAGKPFQCPDCKGIFYDKMSRVYHWDTCKKALPQVAII</sequence>
<name>A0A8X6PHA7_NEPPI</name>
<organism evidence="1 2">
    <name type="scientific">Nephila pilipes</name>
    <name type="common">Giant wood spider</name>
    <name type="synonym">Nephila maculata</name>
    <dbReference type="NCBI Taxonomy" id="299642"/>
    <lineage>
        <taxon>Eukaryota</taxon>
        <taxon>Metazoa</taxon>
        <taxon>Ecdysozoa</taxon>
        <taxon>Arthropoda</taxon>
        <taxon>Chelicerata</taxon>
        <taxon>Arachnida</taxon>
        <taxon>Araneae</taxon>
        <taxon>Araneomorphae</taxon>
        <taxon>Entelegynae</taxon>
        <taxon>Araneoidea</taxon>
        <taxon>Nephilidae</taxon>
        <taxon>Nephila</taxon>
    </lineage>
</organism>
<dbReference type="Proteomes" id="UP000887013">
    <property type="component" value="Unassembled WGS sequence"/>
</dbReference>
<protein>
    <recommendedName>
        <fullName evidence="3">C2H2-type domain-containing protein</fullName>
    </recommendedName>
</protein>
<dbReference type="AlphaFoldDB" id="A0A8X6PHA7"/>
<comment type="caution">
    <text evidence="1">The sequence shown here is derived from an EMBL/GenBank/DDBJ whole genome shotgun (WGS) entry which is preliminary data.</text>
</comment>
<dbReference type="EMBL" id="BMAW01069918">
    <property type="protein sequence ID" value="GFT71093.1"/>
    <property type="molecule type" value="Genomic_DNA"/>
</dbReference>
<evidence type="ECO:0008006" key="3">
    <source>
        <dbReference type="Google" id="ProtNLM"/>
    </source>
</evidence>
<gene>
    <name evidence="1" type="ORF">NPIL_329781</name>
</gene>